<dbReference type="EMBL" id="BKCJ010244565">
    <property type="protein sequence ID" value="GEZ13579.1"/>
    <property type="molecule type" value="Genomic_DNA"/>
</dbReference>
<sequence>MEEDDFMHYVPKRPQVITLTKAKPREYNELQMRYSTPCGVEGAGAWDAKCNIGKHNSHMTIVLFEKLGKRKFDVDKYGRRNVTNAQIEIHGNGLGYG</sequence>
<accession>A0A699I4P1</accession>
<comment type="caution">
    <text evidence="1">The sequence shown here is derived from an EMBL/GenBank/DDBJ whole genome shotgun (WGS) entry which is preliminary data.</text>
</comment>
<organism evidence="1">
    <name type="scientific">Tanacetum cinerariifolium</name>
    <name type="common">Dalmatian daisy</name>
    <name type="synonym">Chrysanthemum cinerariifolium</name>
    <dbReference type="NCBI Taxonomy" id="118510"/>
    <lineage>
        <taxon>Eukaryota</taxon>
        <taxon>Viridiplantae</taxon>
        <taxon>Streptophyta</taxon>
        <taxon>Embryophyta</taxon>
        <taxon>Tracheophyta</taxon>
        <taxon>Spermatophyta</taxon>
        <taxon>Magnoliopsida</taxon>
        <taxon>eudicotyledons</taxon>
        <taxon>Gunneridae</taxon>
        <taxon>Pentapetalae</taxon>
        <taxon>asterids</taxon>
        <taxon>campanulids</taxon>
        <taxon>Asterales</taxon>
        <taxon>Asteraceae</taxon>
        <taxon>Asteroideae</taxon>
        <taxon>Anthemideae</taxon>
        <taxon>Anthemidinae</taxon>
        <taxon>Tanacetum</taxon>
    </lineage>
</organism>
<evidence type="ECO:0000313" key="1">
    <source>
        <dbReference type="EMBL" id="GEZ13579.1"/>
    </source>
</evidence>
<gene>
    <name evidence="1" type="ORF">Tci_485552</name>
</gene>
<protein>
    <submittedName>
        <fullName evidence="1">Uncharacterized protein</fullName>
    </submittedName>
</protein>
<proteinExistence type="predicted"/>
<dbReference type="AlphaFoldDB" id="A0A699I4P1"/>
<name>A0A699I4P1_TANCI</name>
<reference evidence="1" key="1">
    <citation type="journal article" date="2019" name="Sci. Rep.">
        <title>Draft genome of Tanacetum cinerariifolium, the natural source of mosquito coil.</title>
        <authorList>
            <person name="Yamashiro T."/>
            <person name="Shiraishi A."/>
            <person name="Satake H."/>
            <person name="Nakayama K."/>
        </authorList>
    </citation>
    <scope>NUCLEOTIDE SEQUENCE</scope>
</reference>